<dbReference type="EMBL" id="KQ983221">
    <property type="protein sequence ID" value="KYQ46509.1"/>
    <property type="molecule type" value="Genomic_DNA"/>
</dbReference>
<dbReference type="Gene3D" id="3.30.420.10">
    <property type="entry name" value="Ribonuclease H-like superfamily/Ribonuclease H"/>
    <property type="match status" value="1"/>
</dbReference>
<dbReference type="Pfam" id="PF18701">
    <property type="entry name" value="DUF5641"/>
    <property type="match status" value="1"/>
</dbReference>
<dbReference type="PANTHER" id="PTHR47331">
    <property type="entry name" value="PHD-TYPE DOMAIN-CONTAINING PROTEIN"/>
    <property type="match status" value="1"/>
</dbReference>
<dbReference type="STRING" id="64791.A0A151WFA1"/>
<evidence type="ECO:0000313" key="3">
    <source>
        <dbReference type="Proteomes" id="UP000075809"/>
    </source>
</evidence>
<dbReference type="GO" id="GO:0003676">
    <property type="term" value="F:nucleic acid binding"/>
    <property type="evidence" value="ECO:0007669"/>
    <property type="project" value="InterPro"/>
</dbReference>
<evidence type="ECO:0000259" key="1">
    <source>
        <dbReference type="Pfam" id="PF18701"/>
    </source>
</evidence>
<dbReference type="InterPro" id="IPR040676">
    <property type="entry name" value="DUF5641"/>
</dbReference>
<dbReference type="PANTHER" id="PTHR47331:SF1">
    <property type="entry name" value="GAG-LIKE PROTEIN"/>
    <property type="match status" value="1"/>
</dbReference>
<dbReference type="InterPro" id="IPR036397">
    <property type="entry name" value="RNaseH_sf"/>
</dbReference>
<gene>
    <name evidence="2" type="ORF">ALC60_14490</name>
</gene>
<evidence type="ECO:0000313" key="2">
    <source>
        <dbReference type="EMBL" id="KYQ46509.1"/>
    </source>
</evidence>
<reference evidence="2 3" key="1">
    <citation type="submission" date="2015-09" db="EMBL/GenBank/DDBJ databases">
        <title>Trachymyrmex zeteki WGS genome.</title>
        <authorList>
            <person name="Nygaard S."/>
            <person name="Hu H."/>
            <person name="Boomsma J."/>
            <person name="Zhang G."/>
        </authorList>
    </citation>
    <scope>NUCLEOTIDE SEQUENCE [LARGE SCALE GENOMIC DNA]</scope>
    <source>
        <strain evidence="2">Tzet28-1</strain>
        <tissue evidence="2">Whole body</tissue>
    </source>
</reference>
<proteinExistence type="predicted"/>
<protein>
    <recommendedName>
        <fullName evidence="1">DUF5641 domain-containing protein</fullName>
    </recommendedName>
</protein>
<organism evidence="2 3">
    <name type="scientific">Mycetomoellerius zeteki</name>
    <dbReference type="NCBI Taxonomy" id="64791"/>
    <lineage>
        <taxon>Eukaryota</taxon>
        <taxon>Metazoa</taxon>
        <taxon>Ecdysozoa</taxon>
        <taxon>Arthropoda</taxon>
        <taxon>Hexapoda</taxon>
        <taxon>Insecta</taxon>
        <taxon>Pterygota</taxon>
        <taxon>Neoptera</taxon>
        <taxon>Endopterygota</taxon>
        <taxon>Hymenoptera</taxon>
        <taxon>Apocrita</taxon>
        <taxon>Aculeata</taxon>
        <taxon>Formicoidea</taxon>
        <taxon>Formicidae</taxon>
        <taxon>Myrmicinae</taxon>
        <taxon>Mycetomoellerius</taxon>
    </lineage>
</organism>
<name>A0A151WFA1_9HYME</name>
<keyword evidence="3" id="KW-1185">Reference proteome</keyword>
<dbReference type="AlphaFoldDB" id="A0A151WFA1"/>
<sequence length="502" mass="57337">MSRGIVRVTIQSVRDGFRKELTCLIITAVAKSIPLETFPRSSIKIPSNIKLADPSFHVPQPVDLLIGAGPTLFLFCIGQINLSHENYDLYLQKTRLGWMVAGGIPVLTPSKSTMCHATNLENQLTKFWMIEEIPTVDTKSQEEIACKAHYVESVYRNANGRYMVGLSFRDIGKRLGESRSIVLKRLASLERKLNSNMTLKTQFTQAFEEYVKSNHVSIVENPIDDGYYMPHHAVFKDTSDTTKIRVVFDASAKTSTDVSLNDVLVDPTIQDTLFSHLIHFRTYRYVISAALGGFNIRQWASNEERVVSDLPTRALHRSIDDVWRFNVHWDESVPQFIYTEWSDFANQLELIVTEIQELTSAGEWPEHIYSDNGTNFVGANNHLKELYALFNSTEQKDAVVKFATNRRISWHFIPPAALHFGGLREPETQPWNVVLIKDKNLPCIRWAMSRIIELHPDEDGTARAATLKWPEKLRDQHGHFVHYRSSTSSMSIVRTSTDYYTN</sequence>
<dbReference type="Proteomes" id="UP000075809">
    <property type="component" value="Unassembled WGS sequence"/>
</dbReference>
<feature type="domain" description="DUF5641" evidence="1">
    <location>
        <begin position="428"/>
        <end position="470"/>
    </location>
</feature>
<accession>A0A151WFA1</accession>